<feature type="transmembrane region" description="Helical" evidence="1">
    <location>
        <begin position="21"/>
        <end position="43"/>
    </location>
</feature>
<evidence type="ECO:0000259" key="2">
    <source>
        <dbReference type="Pfam" id="PF04982"/>
    </source>
</evidence>
<dbReference type="InterPro" id="IPR058581">
    <property type="entry name" value="TM_HPP"/>
</dbReference>
<dbReference type="Proteomes" id="UP000186406">
    <property type="component" value="Unassembled WGS sequence"/>
</dbReference>
<sequence>MSGFRRLLHFRPILPGTTLRDRLLACLGAFAGIGLTAFASGFAAADTTHLLWIVPPMGASAVLLFAVPSSPMAQPWPAIGGNVVSALVGVAVAHVMPLSAVSAGIAVAVAIGVMSLLRCLHPPGGAAALVGLFAGASSSYLLPLLPVGLNAAVLVGCAWLYHRASGHSYPHVVPKSAPAAGPLPWRFDREDVEAALEDLGEPFDIDPGDVERLLRDVERRAVARARQKGGATKAAAVASSAR</sequence>
<keyword evidence="1" id="KW-1133">Transmembrane helix</keyword>
<feature type="transmembrane region" description="Helical" evidence="1">
    <location>
        <begin position="102"/>
        <end position="120"/>
    </location>
</feature>
<protein>
    <submittedName>
        <fullName evidence="3">HPP family protein</fullName>
    </submittedName>
</protein>
<reference evidence="3 4" key="1">
    <citation type="submission" date="2016-12" db="EMBL/GenBank/DDBJ databases">
        <authorList>
            <person name="Song W.-J."/>
            <person name="Kurnit D.M."/>
        </authorList>
    </citation>
    <scope>NUCLEOTIDE SEQUENCE [LARGE SCALE GENOMIC DNA]</scope>
    <source>
        <strain evidence="3 4">DSM 19599</strain>
    </source>
</reference>
<feature type="transmembrane region" description="Helical" evidence="1">
    <location>
        <begin position="79"/>
        <end position="96"/>
    </location>
</feature>
<keyword evidence="4" id="KW-1185">Reference proteome</keyword>
<keyword evidence="1" id="KW-0812">Transmembrane</keyword>
<dbReference type="Pfam" id="PF04982">
    <property type="entry name" value="TM_HPP"/>
    <property type="match status" value="1"/>
</dbReference>
<name>A0A1M7ZHA2_9HYPH</name>
<accession>A0A1M7ZHA2</accession>
<keyword evidence="1" id="KW-0472">Membrane</keyword>
<dbReference type="PANTHER" id="PTHR33741:SF5">
    <property type="entry name" value="TRANSMEMBRANE PROTEIN DDB_G0269096-RELATED"/>
    <property type="match status" value="1"/>
</dbReference>
<organism evidence="3 4">
    <name type="scientific">Pseudoxanthobacter soli DSM 19599</name>
    <dbReference type="NCBI Taxonomy" id="1123029"/>
    <lineage>
        <taxon>Bacteria</taxon>
        <taxon>Pseudomonadati</taxon>
        <taxon>Pseudomonadota</taxon>
        <taxon>Alphaproteobacteria</taxon>
        <taxon>Hyphomicrobiales</taxon>
        <taxon>Segnochrobactraceae</taxon>
        <taxon>Pseudoxanthobacter</taxon>
    </lineage>
</organism>
<proteinExistence type="predicted"/>
<evidence type="ECO:0000256" key="1">
    <source>
        <dbReference type="SAM" id="Phobius"/>
    </source>
</evidence>
<evidence type="ECO:0000313" key="4">
    <source>
        <dbReference type="Proteomes" id="UP000186406"/>
    </source>
</evidence>
<evidence type="ECO:0000313" key="3">
    <source>
        <dbReference type="EMBL" id="SHO64268.1"/>
    </source>
</evidence>
<dbReference type="InterPro" id="IPR007065">
    <property type="entry name" value="HPP"/>
</dbReference>
<dbReference type="PANTHER" id="PTHR33741">
    <property type="entry name" value="TRANSMEMBRANE PROTEIN DDB_G0269096-RELATED"/>
    <property type="match status" value="1"/>
</dbReference>
<gene>
    <name evidence="3" type="ORF">SAMN02745172_01651</name>
</gene>
<feature type="transmembrane region" description="Helical" evidence="1">
    <location>
        <begin position="140"/>
        <end position="161"/>
    </location>
</feature>
<dbReference type="STRING" id="1123029.SAMN02745172_01651"/>
<dbReference type="AlphaFoldDB" id="A0A1M7ZHA2"/>
<feature type="domain" description="HPP transmembrane region" evidence="2">
    <location>
        <begin position="17"/>
        <end position="170"/>
    </location>
</feature>
<dbReference type="EMBL" id="FRXO01000003">
    <property type="protein sequence ID" value="SHO64268.1"/>
    <property type="molecule type" value="Genomic_DNA"/>
</dbReference>